<dbReference type="Gene3D" id="1.10.1200.10">
    <property type="entry name" value="ACP-like"/>
    <property type="match status" value="1"/>
</dbReference>
<accession>A0ABP6L0J8</accession>
<name>A0ABP6L0J8_9ACTN</name>
<dbReference type="RefSeq" id="WP_344901120.1">
    <property type="nucleotide sequence ID" value="NZ_BAAAWD010000015.1"/>
</dbReference>
<keyword evidence="5" id="KW-1185">Reference proteome</keyword>
<dbReference type="SUPFAM" id="SSF47336">
    <property type="entry name" value="ACP-like"/>
    <property type="match status" value="1"/>
</dbReference>
<comment type="caution">
    <text evidence="4">The sequence shown here is derived from an EMBL/GenBank/DDBJ whole genome shotgun (WGS) entry which is preliminary data.</text>
</comment>
<dbReference type="InterPro" id="IPR009081">
    <property type="entry name" value="PP-bd_ACP"/>
</dbReference>
<evidence type="ECO:0000256" key="2">
    <source>
        <dbReference type="ARBA" id="ARBA00022553"/>
    </source>
</evidence>
<evidence type="ECO:0000313" key="5">
    <source>
        <dbReference type="Proteomes" id="UP001499930"/>
    </source>
</evidence>
<gene>
    <name evidence="4" type="ORF">GCM10017559_58940</name>
</gene>
<organism evidence="4 5">
    <name type="scientific">Streptosporangium longisporum</name>
    <dbReference type="NCBI Taxonomy" id="46187"/>
    <lineage>
        <taxon>Bacteria</taxon>
        <taxon>Bacillati</taxon>
        <taxon>Actinomycetota</taxon>
        <taxon>Actinomycetes</taxon>
        <taxon>Streptosporangiales</taxon>
        <taxon>Streptosporangiaceae</taxon>
        <taxon>Streptosporangium</taxon>
    </lineage>
</organism>
<reference evidence="5" key="1">
    <citation type="journal article" date="2019" name="Int. J. Syst. Evol. Microbiol.">
        <title>The Global Catalogue of Microorganisms (GCM) 10K type strain sequencing project: providing services to taxonomists for standard genome sequencing and annotation.</title>
        <authorList>
            <consortium name="The Broad Institute Genomics Platform"/>
            <consortium name="The Broad Institute Genome Sequencing Center for Infectious Disease"/>
            <person name="Wu L."/>
            <person name="Ma J."/>
        </authorList>
    </citation>
    <scope>NUCLEOTIDE SEQUENCE [LARGE SCALE GENOMIC DNA]</scope>
    <source>
        <strain evidence="5">JCM 3106</strain>
    </source>
</reference>
<dbReference type="PROSITE" id="PS50075">
    <property type="entry name" value="CARRIER"/>
    <property type="match status" value="1"/>
</dbReference>
<evidence type="ECO:0000256" key="1">
    <source>
        <dbReference type="ARBA" id="ARBA00022450"/>
    </source>
</evidence>
<feature type="domain" description="Carrier" evidence="3">
    <location>
        <begin position="2"/>
        <end position="79"/>
    </location>
</feature>
<keyword evidence="2" id="KW-0597">Phosphoprotein</keyword>
<dbReference type="EMBL" id="BAAAWD010000015">
    <property type="protein sequence ID" value="GAA3025464.1"/>
    <property type="molecule type" value="Genomic_DNA"/>
</dbReference>
<proteinExistence type="predicted"/>
<protein>
    <recommendedName>
        <fullName evidence="3">Carrier domain-containing protein</fullName>
    </recommendedName>
</protein>
<dbReference type="Pfam" id="PF00550">
    <property type="entry name" value="PP-binding"/>
    <property type="match status" value="1"/>
</dbReference>
<evidence type="ECO:0000313" key="4">
    <source>
        <dbReference type="EMBL" id="GAA3025464.1"/>
    </source>
</evidence>
<sequence>MLEIPDSFQSILRAHLPYAETGGLTPHDELSALGLDSMGVVRLLVDIQNGYAVELPDEILDEATFATVGSLWRALSTLMTIGPDRPRPF</sequence>
<keyword evidence="1" id="KW-0596">Phosphopantetheine</keyword>
<dbReference type="Proteomes" id="UP001499930">
    <property type="component" value="Unassembled WGS sequence"/>
</dbReference>
<dbReference type="InterPro" id="IPR036736">
    <property type="entry name" value="ACP-like_sf"/>
</dbReference>
<dbReference type="PROSITE" id="PS00012">
    <property type="entry name" value="PHOSPHOPANTETHEINE"/>
    <property type="match status" value="1"/>
</dbReference>
<evidence type="ECO:0000259" key="3">
    <source>
        <dbReference type="PROSITE" id="PS50075"/>
    </source>
</evidence>
<dbReference type="InterPro" id="IPR006162">
    <property type="entry name" value="Ppantetheine_attach_site"/>
</dbReference>